<dbReference type="Pfam" id="PF02675">
    <property type="entry name" value="AdoMet_dc"/>
    <property type="match status" value="1"/>
</dbReference>
<keyword evidence="8" id="KW-0456">Lyase</keyword>
<dbReference type="EMBL" id="AWGB01000045">
    <property type="protein sequence ID" value="ESQ87247.1"/>
    <property type="molecule type" value="Genomic_DNA"/>
</dbReference>
<dbReference type="GO" id="GO:0004014">
    <property type="term" value="F:adenosylmethionine decarboxylase activity"/>
    <property type="evidence" value="ECO:0007669"/>
    <property type="project" value="InterPro"/>
</dbReference>
<keyword evidence="4" id="KW-0068">Autocatalytic cleavage</keyword>
<dbReference type="SUPFAM" id="SSF56276">
    <property type="entry name" value="S-adenosylmethionine decarboxylase"/>
    <property type="match status" value="1"/>
</dbReference>
<dbReference type="InterPro" id="IPR017716">
    <property type="entry name" value="S-AdoMet_deCOase_pro-enz"/>
</dbReference>
<dbReference type="PANTHER" id="PTHR33866">
    <property type="entry name" value="S-ADENOSYLMETHIONINE DECARBOXYLASE PROENZYME"/>
    <property type="match status" value="1"/>
</dbReference>
<evidence type="ECO:0000256" key="4">
    <source>
        <dbReference type="ARBA" id="ARBA00022813"/>
    </source>
</evidence>
<keyword evidence="5" id="KW-0745">Spermidine biosynthesis</keyword>
<keyword evidence="6" id="KW-0620">Polyamine biosynthesis</keyword>
<dbReference type="OrthoDB" id="9793120at2"/>
<dbReference type="PANTHER" id="PTHR33866:SF2">
    <property type="entry name" value="S-ADENOSYLMETHIONINE DECARBOXYLASE PROENZYME"/>
    <property type="match status" value="1"/>
</dbReference>
<keyword evidence="2" id="KW-0949">S-adenosyl-L-methionine</keyword>
<evidence type="ECO:0000256" key="7">
    <source>
        <dbReference type="ARBA" id="ARBA00023145"/>
    </source>
</evidence>
<organism evidence="11 12">
    <name type="scientific">Asticcacaulis benevestitus DSM 16100 = ATCC BAA-896</name>
    <dbReference type="NCBI Taxonomy" id="1121022"/>
    <lineage>
        <taxon>Bacteria</taxon>
        <taxon>Pseudomonadati</taxon>
        <taxon>Pseudomonadota</taxon>
        <taxon>Alphaproteobacteria</taxon>
        <taxon>Caulobacterales</taxon>
        <taxon>Caulobacteraceae</taxon>
        <taxon>Asticcacaulis</taxon>
    </lineage>
</organism>
<sequence length="126" mass="13636">MTERLPPIVPPGQHLLIDFWGARHLTDLSRIEKALREAAEACGATILKLMLHGFGEGAGITGVAILAESHISIHTWPELDYAALDIFMCGACDPQKALPCLRAHFEPSTESIISHRRGGTSAQAIK</sequence>
<evidence type="ECO:0000256" key="10">
    <source>
        <dbReference type="ARBA" id="ARBA00023317"/>
    </source>
</evidence>
<evidence type="ECO:0008006" key="13">
    <source>
        <dbReference type="Google" id="ProtNLM"/>
    </source>
</evidence>
<accession>V4NZR4</accession>
<gene>
    <name evidence="11" type="ORF">ABENE_17240</name>
</gene>
<dbReference type="InterPro" id="IPR042284">
    <property type="entry name" value="AdoMetDC_N"/>
</dbReference>
<reference evidence="11 12" key="1">
    <citation type="journal article" date="2014" name="Nature">
        <title>Sequential evolution of bacterial morphology by co-option of a developmental regulator.</title>
        <authorList>
            <person name="Jiang C."/>
            <person name="Brown P.J."/>
            <person name="Ducret A."/>
            <person name="Brun Y.V."/>
        </authorList>
    </citation>
    <scope>NUCLEOTIDE SEQUENCE [LARGE SCALE GENOMIC DNA]</scope>
    <source>
        <strain evidence="11 12">DSM 16100</strain>
    </source>
</reference>
<dbReference type="STRING" id="1121022.GCA_000376105_04217"/>
<dbReference type="InterPro" id="IPR042286">
    <property type="entry name" value="AdoMetDC_C"/>
</dbReference>
<dbReference type="InterPro" id="IPR016067">
    <property type="entry name" value="S-AdoMet_deCO2ase_core"/>
</dbReference>
<evidence type="ECO:0000256" key="1">
    <source>
        <dbReference type="ARBA" id="ARBA00001928"/>
    </source>
</evidence>
<keyword evidence="10" id="KW-0670">Pyruvate</keyword>
<dbReference type="RefSeq" id="WP_018083894.1">
    <property type="nucleotide sequence ID" value="NZ_AQWM01000049.1"/>
</dbReference>
<comment type="cofactor">
    <cofactor evidence="1">
        <name>pyruvate</name>
        <dbReference type="ChEBI" id="CHEBI:15361"/>
    </cofactor>
</comment>
<dbReference type="GO" id="GO:0005829">
    <property type="term" value="C:cytosol"/>
    <property type="evidence" value="ECO:0007669"/>
    <property type="project" value="TreeGrafter"/>
</dbReference>
<dbReference type="NCBIfam" id="TIGR03330">
    <property type="entry name" value="SAM_DCase_Bsu"/>
    <property type="match status" value="1"/>
</dbReference>
<evidence type="ECO:0000256" key="6">
    <source>
        <dbReference type="ARBA" id="ARBA00023115"/>
    </source>
</evidence>
<keyword evidence="9" id="KW-0704">Schiff base</keyword>
<keyword evidence="12" id="KW-1185">Reference proteome</keyword>
<evidence type="ECO:0000256" key="3">
    <source>
        <dbReference type="ARBA" id="ARBA00022793"/>
    </source>
</evidence>
<evidence type="ECO:0000313" key="12">
    <source>
        <dbReference type="Proteomes" id="UP000017837"/>
    </source>
</evidence>
<keyword evidence="3" id="KW-0210">Decarboxylase</keyword>
<dbReference type="Proteomes" id="UP000017837">
    <property type="component" value="Unassembled WGS sequence"/>
</dbReference>
<dbReference type="eggNOG" id="COG1586">
    <property type="taxonomic scope" value="Bacteria"/>
</dbReference>
<comment type="caution">
    <text evidence="11">The sequence shown here is derived from an EMBL/GenBank/DDBJ whole genome shotgun (WGS) entry which is preliminary data.</text>
</comment>
<dbReference type="Gene3D" id="3.30.160.750">
    <property type="match status" value="1"/>
</dbReference>
<dbReference type="InterPro" id="IPR003826">
    <property type="entry name" value="AdoMetDC_fam_prok"/>
</dbReference>
<dbReference type="AlphaFoldDB" id="V4NZR4"/>
<name>V4NZR4_9CAUL</name>
<keyword evidence="7" id="KW-0865">Zymogen</keyword>
<evidence type="ECO:0000256" key="2">
    <source>
        <dbReference type="ARBA" id="ARBA00022691"/>
    </source>
</evidence>
<dbReference type="Gene3D" id="3.30.360.110">
    <property type="entry name" value="S-adenosylmethionine decarboxylase domain"/>
    <property type="match status" value="1"/>
</dbReference>
<evidence type="ECO:0000256" key="5">
    <source>
        <dbReference type="ARBA" id="ARBA00023066"/>
    </source>
</evidence>
<evidence type="ECO:0000256" key="9">
    <source>
        <dbReference type="ARBA" id="ARBA00023270"/>
    </source>
</evidence>
<proteinExistence type="predicted"/>
<evidence type="ECO:0000256" key="8">
    <source>
        <dbReference type="ARBA" id="ARBA00023239"/>
    </source>
</evidence>
<protein>
    <recommendedName>
        <fullName evidence="13">Adenosylmethionine decarboxylase</fullName>
    </recommendedName>
</protein>
<evidence type="ECO:0000313" key="11">
    <source>
        <dbReference type="EMBL" id="ESQ87247.1"/>
    </source>
</evidence>
<dbReference type="GO" id="GO:0008295">
    <property type="term" value="P:spermidine biosynthetic process"/>
    <property type="evidence" value="ECO:0007669"/>
    <property type="project" value="UniProtKB-KW"/>
</dbReference>
<dbReference type="PATRIC" id="fig|1121022.4.peg.3518"/>